<feature type="transmembrane region" description="Helical" evidence="13">
    <location>
        <begin position="396"/>
        <end position="417"/>
    </location>
</feature>
<dbReference type="AlphaFoldDB" id="A0A9P5Q1G0"/>
<keyword evidence="10" id="KW-0408">Iron</keyword>
<gene>
    <name evidence="14" type="ORF">BDP27DRAFT_1445824</name>
</gene>
<keyword evidence="15" id="KW-1185">Reference proteome</keyword>
<dbReference type="PANTHER" id="PTHR24305">
    <property type="entry name" value="CYTOCHROME P450"/>
    <property type="match status" value="1"/>
</dbReference>
<keyword evidence="8 13" id="KW-1133">Transmembrane helix</keyword>
<evidence type="ECO:0000256" key="2">
    <source>
        <dbReference type="ARBA" id="ARBA00004370"/>
    </source>
</evidence>
<dbReference type="OrthoDB" id="10029320at2759"/>
<keyword evidence="11" id="KW-0503">Monooxygenase</keyword>
<evidence type="ECO:0000256" key="5">
    <source>
        <dbReference type="ARBA" id="ARBA00022617"/>
    </source>
</evidence>
<comment type="cofactor">
    <cofactor evidence="1">
        <name>heme</name>
        <dbReference type="ChEBI" id="CHEBI:30413"/>
    </cofactor>
</comment>
<dbReference type="Gene3D" id="1.10.630.10">
    <property type="entry name" value="Cytochrome P450"/>
    <property type="match status" value="2"/>
</dbReference>
<comment type="pathway">
    <text evidence="3">Secondary metabolite biosynthesis; terpenoid biosynthesis.</text>
</comment>
<dbReference type="EMBL" id="JADNRY010000025">
    <property type="protein sequence ID" value="KAF9072357.1"/>
    <property type="molecule type" value="Genomic_DNA"/>
</dbReference>
<evidence type="ECO:0000256" key="6">
    <source>
        <dbReference type="ARBA" id="ARBA00022692"/>
    </source>
</evidence>
<comment type="subcellular location">
    <subcellularLocation>
        <location evidence="2">Membrane</location>
    </subcellularLocation>
</comment>
<keyword evidence="6 13" id="KW-0812">Transmembrane</keyword>
<name>A0A9P5Q1G0_9AGAR</name>
<evidence type="ECO:0000256" key="8">
    <source>
        <dbReference type="ARBA" id="ARBA00022989"/>
    </source>
</evidence>
<evidence type="ECO:0000256" key="1">
    <source>
        <dbReference type="ARBA" id="ARBA00001971"/>
    </source>
</evidence>
<dbReference type="InterPro" id="IPR001128">
    <property type="entry name" value="Cyt_P450"/>
</dbReference>
<organism evidence="14 15">
    <name type="scientific">Rhodocollybia butyracea</name>
    <dbReference type="NCBI Taxonomy" id="206335"/>
    <lineage>
        <taxon>Eukaryota</taxon>
        <taxon>Fungi</taxon>
        <taxon>Dikarya</taxon>
        <taxon>Basidiomycota</taxon>
        <taxon>Agaricomycotina</taxon>
        <taxon>Agaricomycetes</taxon>
        <taxon>Agaricomycetidae</taxon>
        <taxon>Agaricales</taxon>
        <taxon>Marasmiineae</taxon>
        <taxon>Omphalotaceae</taxon>
        <taxon>Rhodocollybia</taxon>
    </lineage>
</organism>
<comment type="similarity">
    <text evidence="4">Belongs to the cytochrome P450 family.</text>
</comment>
<dbReference type="GO" id="GO:0020037">
    <property type="term" value="F:heme binding"/>
    <property type="evidence" value="ECO:0007669"/>
    <property type="project" value="InterPro"/>
</dbReference>
<dbReference type="GO" id="GO:0004497">
    <property type="term" value="F:monooxygenase activity"/>
    <property type="evidence" value="ECO:0007669"/>
    <property type="project" value="UniProtKB-KW"/>
</dbReference>
<proteinExistence type="inferred from homology"/>
<reference evidence="14" key="1">
    <citation type="submission" date="2020-11" db="EMBL/GenBank/DDBJ databases">
        <authorList>
            <consortium name="DOE Joint Genome Institute"/>
            <person name="Ahrendt S."/>
            <person name="Riley R."/>
            <person name="Andreopoulos W."/>
            <person name="Labutti K."/>
            <person name="Pangilinan J."/>
            <person name="Ruiz-Duenas F.J."/>
            <person name="Barrasa J.M."/>
            <person name="Sanchez-Garcia M."/>
            <person name="Camarero S."/>
            <person name="Miyauchi S."/>
            <person name="Serrano A."/>
            <person name="Linde D."/>
            <person name="Babiker R."/>
            <person name="Drula E."/>
            <person name="Ayuso-Fernandez I."/>
            <person name="Pacheco R."/>
            <person name="Padilla G."/>
            <person name="Ferreira P."/>
            <person name="Barriuso J."/>
            <person name="Kellner H."/>
            <person name="Castanera R."/>
            <person name="Alfaro M."/>
            <person name="Ramirez L."/>
            <person name="Pisabarro A.G."/>
            <person name="Kuo A."/>
            <person name="Tritt A."/>
            <person name="Lipzen A."/>
            <person name="He G."/>
            <person name="Yan M."/>
            <person name="Ng V."/>
            <person name="Cullen D."/>
            <person name="Martin F."/>
            <person name="Rosso M.-N."/>
            <person name="Henrissat B."/>
            <person name="Hibbett D."/>
            <person name="Martinez A.T."/>
            <person name="Grigoriev I.V."/>
        </authorList>
    </citation>
    <scope>NUCLEOTIDE SEQUENCE</scope>
    <source>
        <strain evidence="14">AH 40177</strain>
    </source>
</reference>
<dbReference type="InterPro" id="IPR050121">
    <property type="entry name" value="Cytochrome_P450_monoxygenase"/>
</dbReference>
<evidence type="ECO:0000256" key="7">
    <source>
        <dbReference type="ARBA" id="ARBA00022723"/>
    </source>
</evidence>
<evidence type="ECO:0000313" key="15">
    <source>
        <dbReference type="Proteomes" id="UP000772434"/>
    </source>
</evidence>
<evidence type="ECO:0000256" key="10">
    <source>
        <dbReference type="ARBA" id="ARBA00023004"/>
    </source>
</evidence>
<dbReference type="PANTHER" id="PTHR24305:SF166">
    <property type="entry name" value="CYTOCHROME P450 12A4, MITOCHONDRIAL-RELATED"/>
    <property type="match status" value="1"/>
</dbReference>
<accession>A0A9P5Q1G0</accession>
<evidence type="ECO:0000256" key="12">
    <source>
        <dbReference type="ARBA" id="ARBA00023136"/>
    </source>
</evidence>
<keyword evidence="7" id="KW-0479">Metal-binding</keyword>
<comment type="caution">
    <text evidence="14">The sequence shown here is derived from an EMBL/GenBank/DDBJ whole genome shotgun (WGS) entry which is preliminary data.</text>
</comment>
<evidence type="ECO:0000256" key="13">
    <source>
        <dbReference type="SAM" id="Phobius"/>
    </source>
</evidence>
<keyword evidence="5" id="KW-0349">Heme</keyword>
<dbReference type="GO" id="GO:0005506">
    <property type="term" value="F:iron ion binding"/>
    <property type="evidence" value="ECO:0007669"/>
    <property type="project" value="InterPro"/>
</dbReference>
<keyword evidence="9" id="KW-0560">Oxidoreductase</keyword>
<protein>
    <submittedName>
        <fullName evidence="14">Cytochrome P450</fullName>
    </submittedName>
</protein>
<evidence type="ECO:0000313" key="14">
    <source>
        <dbReference type="EMBL" id="KAF9072357.1"/>
    </source>
</evidence>
<dbReference type="InterPro" id="IPR036396">
    <property type="entry name" value="Cyt_P450_sf"/>
</dbReference>
<dbReference type="GO" id="GO:0016705">
    <property type="term" value="F:oxidoreductase activity, acting on paired donors, with incorporation or reduction of molecular oxygen"/>
    <property type="evidence" value="ECO:0007669"/>
    <property type="project" value="InterPro"/>
</dbReference>
<dbReference type="Pfam" id="PF00067">
    <property type="entry name" value="p450"/>
    <property type="match status" value="1"/>
</dbReference>
<evidence type="ECO:0000256" key="9">
    <source>
        <dbReference type="ARBA" id="ARBA00023002"/>
    </source>
</evidence>
<sequence length="418" mass="46907">MSYLFWKYVQRKRNVVEKLPTPNSASWIWGHELEGFKHEAFEMYLKWAASLGLVYKIKAALFRPDIVIVGDNSAAHHVLQNPDTYARAPLFLQLVARVAGKGIAWAEGEDHKYHRRLLAPAFTSSALEEMTDSIFSCVDKMSRNLRSSLIGTGGVRNSTIVDMVPVRLHILLDGSVSDMNLRTFAGFVVPILMNIFPFIVRLPLPAFQDHVVRKFVHELAGKVLSDNSQDTNVLDSGDILSILRNGNHNMDGKSVAQLSTTELLDNSKALQFNASFSKKFKLCPLDYNNNTALEYLNAVVKEGALNFRLRLYPVGVPAERVALQDDIIPLNQTIHARSGEMISSFAVKAGQVLRIPWAVLNSNEHIWGSKASEFIPERWIEPGGLPPIDKLPHGPWAIYLHFVRGVLLSPLMFFNILR</sequence>
<dbReference type="SUPFAM" id="SSF48264">
    <property type="entry name" value="Cytochrome P450"/>
    <property type="match status" value="1"/>
</dbReference>
<keyword evidence="12 13" id="KW-0472">Membrane</keyword>
<evidence type="ECO:0000256" key="4">
    <source>
        <dbReference type="ARBA" id="ARBA00010617"/>
    </source>
</evidence>
<dbReference type="GO" id="GO:0016020">
    <property type="term" value="C:membrane"/>
    <property type="evidence" value="ECO:0007669"/>
    <property type="project" value="UniProtKB-SubCell"/>
</dbReference>
<evidence type="ECO:0000256" key="3">
    <source>
        <dbReference type="ARBA" id="ARBA00004721"/>
    </source>
</evidence>
<evidence type="ECO:0000256" key="11">
    <source>
        <dbReference type="ARBA" id="ARBA00023033"/>
    </source>
</evidence>
<dbReference type="Proteomes" id="UP000772434">
    <property type="component" value="Unassembled WGS sequence"/>
</dbReference>